<feature type="region of interest" description="Disordered" evidence="1">
    <location>
        <begin position="39"/>
        <end position="66"/>
    </location>
</feature>
<accession>A0A8H3WVF3</accession>
<keyword evidence="2" id="KW-0812">Transmembrane</keyword>
<name>A0A8H3WVF3_GIGMA</name>
<protein>
    <submittedName>
        <fullName evidence="3">Uncharacterized protein</fullName>
    </submittedName>
</protein>
<dbReference type="EMBL" id="WTPW01002943">
    <property type="protein sequence ID" value="KAF0359310.1"/>
    <property type="molecule type" value="Genomic_DNA"/>
</dbReference>
<evidence type="ECO:0000256" key="2">
    <source>
        <dbReference type="SAM" id="Phobius"/>
    </source>
</evidence>
<feature type="compositionally biased region" description="Polar residues" evidence="1">
    <location>
        <begin position="201"/>
        <end position="214"/>
    </location>
</feature>
<sequence>MNDINNKENNNDHDTLCSQGENVKDDACFRSFETHIPPFSPSVAQRSPSLQSSDYSGKRNEPESVSSPYIISKLTKPLMTNPQPNSISTIKVRSSVNDDSVHQNSSSTTISTIEIVGIVLGILIVLAIIGFFCFSYFKRRYATFRESSSPSHQETGTISTSTHNRPVLQRPVLQNNHYNSTSKFSSRTIDSYTAMLTSNAEMSTQRVDSPSPTEGGSSGLSVGGRSTPSNSSNAFIVSNMPLYYNGMEVPPPGARIIPLELQMQIGKEIMAQKEDTRSSLLPYLGTKYKLPELSSNIINNRPCSL</sequence>
<keyword evidence="2" id="KW-0472">Membrane</keyword>
<dbReference type="CDD" id="cd12087">
    <property type="entry name" value="TM_EGFR-like"/>
    <property type="match status" value="1"/>
</dbReference>
<feature type="region of interest" description="Disordered" evidence="1">
    <location>
        <begin position="145"/>
        <end position="172"/>
    </location>
</feature>
<gene>
    <name evidence="3" type="ORF">F8M41_014369</name>
</gene>
<keyword evidence="4" id="KW-1185">Reference proteome</keyword>
<dbReference type="OrthoDB" id="2406059at2759"/>
<dbReference type="Proteomes" id="UP000439903">
    <property type="component" value="Unassembled WGS sequence"/>
</dbReference>
<feature type="region of interest" description="Disordered" evidence="1">
    <location>
        <begin position="201"/>
        <end position="231"/>
    </location>
</feature>
<organism evidence="3 4">
    <name type="scientific">Gigaspora margarita</name>
    <dbReference type="NCBI Taxonomy" id="4874"/>
    <lineage>
        <taxon>Eukaryota</taxon>
        <taxon>Fungi</taxon>
        <taxon>Fungi incertae sedis</taxon>
        <taxon>Mucoromycota</taxon>
        <taxon>Glomeromycotina</taxon>
        <taxon>Glomeromycetes</taxon>
        <taxon>Diversisporales</taxon>
        <taxon>Gigasporaceae</taxon>
        <taxon>Gigaspora</taxon>
    </lineage>
</organism>
<comment type="caution">
    <text evidence="3">The sequence shown here is derived from an EMBL/GenBank/DDBJ whole genome shotgun (WGS) entry which is preliminary data.</text>
</comment>
<evidence type="ECO:0000313" key="3">
    <source>
        <dbReference type="EMBL" id="KAF0359310.1"/>
    </source>
</evidence>
<reference evidence="3 4" key="1">
    <citation type="journal article" date="2019" name="Environ. Microbiol.">
        <title>At the nexus of three kingdoms: the genome of the mycorrhizal fungus Gigaspora margarita provides insights into plant, endobacterial and fungal interactions.</title>
        <authorList>
            <person name="Venice F."/>
            <person name="Ghignone S."/>
            <person name="Salvioli di Fossalunga A."/>
            <person name="Amselem J."/>
            <person name="Novero M."/>
            <person name="Xianan X."/>
            <person name="Sedzielewska Toro K."/>
            <person name="Morin E."/>
            <person name="Lipzen A."/>
            <person name="Grigoriev I.V."/>
            <person name="Henrissat B."/>
            <person name="Martin F.M."/>
            <person name="Bonfante P."/>
        </authorList>
    </citation>
    <scope>NUCLEOTIDE SEQUENCE [LARGE SCALE GENOMIC DNA]</scope>
    <source>
        <strain evidence="3 4">BEG34</strain>
    </source>
</reference>
<feature type="compositionally biased region" description="Polar residues" evidence="1">
    <location>
        <begin position="42"/>
        <end position="55"/>
    </location>
</feature>
<feature type="transmembrane region" description="Helical" evidence="2">
    <location>
        <begin position="115"/>
        <end position="137"/>
    </location>
</feature>
<evidence type="ECO:0000313" key="4">
    <source>
        <dbReference type="Proteomes" id="UP000439903"/>
    </source>
</evidence>
<keyword evidence="2" id="KW-1133">Transmembrane helix</keyword>
<dbReference type="AlphaFoldDB" id="A0A8H3WVF3"/>
<evidence type="ECO:0000256" key="1">
    <source>
        <dbReference type="SAM" id="MobiDB-lite"/>
    </source>
</evidence>
<proteinExistence type="predicted"/>
<feature type="compositionally biased region" description="Polar residues" evidence="1">
    <location>
        <begin position="145"/>
        <end position="164"/>
    </location>
</feature>